<proteinExistence type="predicted"/>
<dbReference type="VEuPathDB" id="FungiDB:ASPGLDRAFT_311553"/>
<name>A0A1L9VK07_ASPGL</name>
<reference evidence="2" key="1">
    <citation type="journal article" date="2017" name="Genome Biol.">
        <title>Comparative genomics reveals high biological diversity and specific adaptations in the industrially and medically important fungal genus Aspergillus.</title>
        <authorList>
            <person name="de Vries R.P."/>
            <person name="Riley R."/>
            <person name="Wiebenga A."/>
            <person name="Aguilar-Osorio G."/>
            <person name="Amillis S."/>
            <person name="Uchima C.A."/>
            <person name="Anderluh G."/>
            <person name="Asadollahi M."/>
            <person name="Askin M."/>
            <person name="Barry K."/>
            <person name="Battaglia E."/>
            <person name="Bayram O."/>
            <person name="Benocci T."/>
            <person name="Braus-Stromeyer S.A."/>
            <person name="Caldana C."/>
            <person name="Canovas D."/>
            <person name="Cerqueira G.C."/>
            <person name="Chen F."/>
            <person name="Chen W."/>
            <person name="Choi C."/>
            <person name="Clum A."/>
            <person name="Dos Santos R.A."/>
            <person name="Damasio A.R."/>
            <person name="Diallinas G."/>
            <person name="Emri T."/>
            <person name="Fekete E."/>
            <person name="Flipphi M."/>
            <person name="Freyberg S."/>
            <person name="Gallo A."/>
            <person name="Gournas C."/>
            <person name="Habgood R."/>
            <person name="Hainaut M."/>
            <person name="Harispe M.L."/>
            <person name="Henrissat B."/>
            <person name="Hilden K.S."/>
            <person name="Hope R."/>
            <person name="Hossain A."/>
            <person name="Karabika E."/>
            <person name="Karaffa L."/>
            <person name="Karanyi Z."/>
            <person name="Krasevec N."/>
            <person name="Kuo A."/>
            <person name="Kusch H."/>
            <person name="LaButti K."/>
            <person name="Lagendijk E.L."/>
            <person name="Lapidus A."/>
            <person name="Levasseur A."/>
            <person name="Lindquist E."/>
            <person name="Lipzen A."/>
            <person name="Logrieco A.F."/>
            <person name="MacCabe A."/>
            <person name="Maekelae M.R."/>
            <person name="Malavazi I."/>
            <person name="Melin P."/>
            <person name="Meyer V."/>
            <person name="Mielnichuk N."/>
            <person name="Miskei M."/>
            <person name="Molnar A.P."/>
            <person name="Mule G."/>
            <person name="Ngan C.Y."/>
            <person name="Orejas M."/>
            <person name="Orosz E."/>
            <person name="Ouedraogo J.P."/>
            <person name="Overkamp K.M."/>
            <person name="Park H.-S."/>
            <person name="Perrone G."/>
            <person name="Piumi F."/>
            <person name="Punt P.J."/>
            <person name="Ram A.F."/>
            <person name="Ramon A."/>
            <person name="Rauscher S."/>
            <person name="Record E."/>
            <person name="Riano-Pachon D.M."/>
            <person name="Robert V."/>
            <person name="Roehrig J."/>
            <person name="Ruller R."/>
            <person name="Salamov A."/>
            <person name="Salih N.S."/>
            <person name="Samson R.A."/>
            <person name="Sandor E."/>
            <person name="Sanguinetti M."/>
            <person name="Schuetze T."/>
            <person name="Sepcic K."/>
            <person name="Shelest E."/>
            <person name="Sherlock G."/>
            <person name="Sophianopoulou V."/>
            <person name="Squina F.M."/>
            <person name="Sun H."/>
            <person name="Susca A."/>
            <person name="Todd R.B."/>
            <person name="Tsang A."/>
            <person name="Unkles S.E."/>
            <person name="van de Wiele N."/>
            <person name="van Rossen-Uffink D."/>
            <person name="Oliveira J.V."/>
            <person name="Vesth T.C."/>
            <person name="Visser J."/>
            <person name="Yu J.-H."/>
            <person name="Zhou M."/>
            <person name="Andersen M.R."/>
            <person name="Archer D.B."/>
            <person name="Baker S.E."/>
            <person name="Benoit I."/>
            <person name="Brakhage A.A."/>
            <person name="Braus G.H."/>
            <person name="Fischer R."/>
            <person name="Frisvad J.C."/>
            <person name="Goldman G.H."/>
            <person name="Houbraken J."/>
            <person name="Oakley B."/>
            <person name="Pocsi I."/>
            <person name="Scazzocchio C."/>
            <person name="Seiboth B."/>
            <person name="vanKuyk P.A."/>
            <person name="Wortman J."/>
            <person name="Dyer P.S."/>
            <person name="Grigoriev I.V."/>
        </authorList>
    </citation>
    <scope>NUCLEOTIDE SEQUENCE [LARGE SCALE GENOMIC DNA]</scope>
    <source>
        <strain evidence="2">CBS 516.65</strain>
    </source>
</reference>
<dbReference type="RefSeq" id="XP_022400956.1">
    <property type="nucleotide sequence ID" value="XM_022544018.1"/>
</dbReference>
<accession>A0A1L9VK07</accession>
<gene>
    <name evidence="1" type="ORF">ASPGLDRAFT_311553</name>
</gene>
<evidence type="ECO:0000313" key="1">
    <source>
        <dbReference type="EMBL" id="OJJ84258.1"/>
    </source>
</evidence>
<evidence type="ECO:0000313" key="2">
    <source>
        <dbReference type="Proteomes" id="UP000184300"/>
    </source>
</evidence>
<dbReference type="Proteomes" id="UP000184300">
    <property type="component" value="Unassembled WGS sequence"/>
</dbReference>
<dbReference type="GeneID" id="34460279"/>
<protein>
    <submittedName>
        <fullName evidence="1">Uncharacterized protein</fullName>
    </submittedName>
</protein>
<dbReference type="EMBL" id="KV878897">
    <property type="protein sequence ID" value="OJJ84258.1"/>
    <property type="molecule type" value="Genomic_DNA"/>
</dbReference>
<dbReference type="AlphaFoldDB" id="A0A1L9VK07"/>
<organism evidence="1 2">
    <name type="scientific">Aspergillus glaucus CBS 516.65</name>
    <dbReference type="NCBI Taxonomy" id="1160497"/>
    <lineage>
        <taxon>Eukaryota</taxon>
        <taxon>Fungi</taxon>
        <taxon>Dikarya</taxon>
        <taxon>Ascomycota</taxon>
        <taxon>Pezizomycotina</taxon>
        <taxon>Eurotiomycetes</taxon>
        <taxon>Eurotiomycetidae</taxon>
        <taxon>Eurotiales</taxon>
        <taxon>Aspergillaceae</taxon>
        <taxon>Aspergillus</taxon>
        <taxon>Aspergillus subgen. Aspergillus</taxon>
    </lineage>
</organism>
<keyword evidence="2" id="KW-1185">Reference proteome</keyword>
<sequence>MKRTILPFTTIQQLMRPWTHRALLLYPLPPVFHLLISLCILLNERMQDEEGPRAIFYTGQSSLASIHPHHLASSPLLLHPLHRWRIILLFLLHTHLRPLRLSLIPQKSQSSLTGMRIC</sequence>